<evidence type="ECO:0000256" key="1">
    <source>
        <dbReference type="ARBA" id="ARBA00022614"/>
    </source>
</evidence>
<dbReference type="InterPro" id="IPR045344">
    <property type="entry name" value="C-JID"/>
</dbReference>
<dbReference type="SUPFAM" id="SSF52058">
    <property type="entry name" value="L domain-like"/>
    <property type="match status" value="1"/>
</dbReference>
<dbReference type="Pfam" id="PF23282">
    <property type="entry name" value="WHD_ROQ1"/>
    <property type="match status" value="1"/>
</dbReference>
<dbReference type="InterPro" id="IPR044974">
    <property type="entry name" value="Disease_R_plants"/>
</dbReference>
<name>A0A087G6J0_ARAAL</name>
<dbReference type="InterPro" id="IPR027417">
    <property type="entry name" value="P-loop_NTPase"/>
</dbReference>
<dbReference type="Gene3D" id="1.10.8.430">
    <property type="entry name" value="Helical domain of apoptotic protease-activating factors"/>
    <property type="match status" value="1"/>
</dbReference>
<keyword evidence="7" id="KW-1185">Reference proteome</keyword>
<dbReference type="eggNOG" id="ENOG502SI7S">
    <property type="taxonomic scope" value="Eukaryota"/>
</dbReference>
<feature type="domain" description="TIR" evidence="5">
    <location>
        <begin position="128"/>
        <end position="297"/>
    </location>
</feature>
<evidence type="ECO:0000259" key="5">
    <source>
        <dbReference type="PROSITE" id="PS50104"/>
    </source>
</evidence>
<dbReference type="PANTHER" id="PTHR11017:SF479">
    <property type="entry name" value="DISEASE RESISTANCE PROTEIN (TIR-NBS-LRR CLASS) FAMILY"/>
    <property type="match status" value="1"/>
</dbReference>
<proteinExistence type="predicted"/>
<dbReference type="SMART" id="SM00255">
    <property type="entry name" value="TIR"/>
    <property type="match status" value="1"/>
</dbReference>
<dbReference type="PROSITE" id="PS50104">
    <property type="entry name" value="TIR"/>
    <property type="match status" value="1"/>
</dbReference>
<reference evidence="7" key="1">
    <citation type="journal article" date="2015" name="Nat. Plants">
        <title>Genome expansion of Arabis alpina linked with retrotransposition and reduced symmetric DNA methylation.</title>
        <authorList>
            <person name="Willing E.M."/>
            <person name="Rawat V."/>
            <person name="Mandakova T."/>
            <person name="Maumus F."/>
            <person name="James G.V."/>
            <person name="Nordstroem K.J."/>
            <person name="Becker C."/>
            <person name="Warthmann N."/>
            <person name="Chica C."/>
            <person name="Szarzynska B."/>
            <person name="Zytnicki M."/>
            <person name="Albani M.C."/>
            <person name="Kiefer C."/>
            <person name="Bergonzi S."/>
            <person name="Castaings L."/>
            <person name="Mateos J.L."/>
            <person name="Berns M.C."/>
            <person name="Bujdoso N."/>
            <person name="Piofczyk T."/>
            <person name="de Lorenzo L."/>
            <person name="Barrero-Sicilia C."/>
            <person name="Mateos I."/>
            <person name="Piednoel M."/>
            <person name="Hagmann J."/>
            <person name="Chen-Min-Tao R."/>
            <person name="Iglesias-Fernandez R."/>
            <person name="Schuster S.C."/>
            <person name="Alonso-Blanco C."/>
            <person name="Roudier F."/>
            <person name="Carbonero P."/>
            <person name="Paz-Ares J."/>
            <person name="Davis S.J."/>
            <person name="Pecinka A."/>
            <person name="Quesneville H."/>
            <person name="Colot V."/>
            <person name="Lysak M.A."/>
            <person name="Weigel D."/>
            <person name="Coupland G."/>
            <person name="Schneeberger K."/>
        </authorList>
    </citation>
    <scope>NUCLEOTIDE SEQUENCE [LARGE SCALE GENOMIC DNA]</scope>
    <source>
        <strain evidence="7">cv. Pajares</strain>
    </source>
</reference>
<dbReference type="OrthoDB" id="1106366at2759"/>
<dbReference type="FunFam" id="3.40.50.10140:FF:000007">
    <property type="entry name" value="Disease resistance protein (TIR-NBS-LRR class)"/>
    <property type="match status" value="1"/>
</dbReference>
<dbReference type="Gramene" id="KFK25492">
    <property type="protein sequence ID" value="KFK25492"/>
    <property type="gene ID" value="AALP_AA8G121900"/>
</dbReference>
<keyword evidence="1" id="KW-0433">Leucine-rich repeat</keyword>
<dbReference type="PANTHER" id="PTHR11017">
    <property type="entry name" value="LEUCINE-RICH REPEAT-CONTAINING PROTEIN"/>
    <property type="match status" value="1"/>
</dbReference>
<dbReference type="EMBL" id="CM002876">
    <property type="protein sequence ID" value="KFK25492.1"/>
    <property type="molecule type" value="Genomic_DNA"/>
</dbReference>
<dbReference type="Proteomes" id="UP000029120">
    <property type="component" value="Chromosome 8"/>
</dbReference>
<dbReference type="Pfam" id="PF01582">
    <property type="entry name" value="TIR"/>
    <property type="match status" value="1"/>
</dbReference>
<dbReference type="Pfam" id="PF23286">
    <property type="entry name" value="LRR_13"/>
    <property type="match status" value="1"/>
</dbReference>
<dbReference type="Gene3D" id="3.40.50.10140">
    <property type="entry name" value="Toll/interleukin-1 receptor homology (TIR) domain"/>
    <property type="match status" value="1"/>
</dbReference>
<dbReference type="Pfam" id="PF07725">
    <property type="entry name" value="LRR_3"/>
    <property type="match status" value="1"/>
</dbReference>
<dbReference type="Pfam" id="PF20160">
    <property type="entry name" value="C-JID"/>
    <property type="match status" value="1"/>
</dbReference>
<evidence type="ECO:0000256" key="4">
    <source>
        <dbReference type="ARBA" id="ARBA00023027"/>
    </source>
</evidence>
<organism evidence="6 7">
    <name type="scientific">Arabis alpina</name>
    <name type="common">Alpine rock-cress</name>
    <dbReference type="NCBI Taxonomy" id="50452"/>
    <lineage>
        <taxon>Eukaryota</taxon>
        <taxon>Viridiplantae</taxon>
        <taxon>Streptophyta</taxon>
        <taxon>Embryophyta</taxon>
        <taxon>Tracheophyta</taxon>
        <taxon>Spermatophyta</taxon>
        <taxon>Magnoliopsida</taxon>
        <taxon>eudicotyledons</taxon>
        <taxon>Gunneridae</taxon>
        <taxon>Pentapetalae</taxon>
        <taxon>rosids</taxon>
        <taxon>malvids</taxon>
        <taxon>Brassicales</taxon>
        <taxon>Brassicaceae</taxon>
        <taxon>Arabideae</taxon>
        <taxon>Arabis</taxon>
    </lineage>
</organism>
<keyword evidence="3" id="KW-0611">Plant defense</keyword>
<dbReference type="InterPro" id="IPR035897">
    <property type="entry name" value="Toll_tir_struct_dom_sf"/>
</dbReference>
<dbReference type="SUPFAM" id="SSF52540">
    <property type="entry name" value="P-loop containing nucleoside triphosphate hydrolases"/>
    <property type="match status" value="1"/>
</dbReference>
<keyword evidence="4" id="KW-0520">NAD</keyword>
<dbReference type="InterPro" id="IPR042197">
    <property type="entry name" value="Apaf_helical"/>
</dbReference>
<evidence type="ECO:0000256" key="2">
    <source>
        <dbReference type="ARBA" id="ARBA00022737"/>
    </source>
</evidence>
<dbReference type="PRINTS" id="PR00364">
    <property type="entry name" value="DISEASERSIST"/>
</dbReference>
<sequence length="1496" mass="166923">MFSGTNLPPSSCLPWQRRSFSTTKPSSLLSLRRGLLFIGGLRFPLLINCSSSSSPDEEEVAPVDNGLDASVWDADLRAPVSSTSNSPDVVDGNYRLSNSPYAAAIADGLDAIFRSPSSTVSTTTVSELKYDVFISFRGPDSGNGFVSHLYDDLCRVGLETFLDREKLVAGEEIEPALSDAIERSRISVVVFTKDYASSTWCLRELARIMVCRRTRGQLVLPVFLGVKPVEVREQIGCYGDAFSNVHKATVGSLFAEEVKRWREALTDTANLAGFDSTAVRPDSILVDTIVTHILKNLESNSLRKDERLVGASHYVKEVEELLEKGSDEVRTIWMFGIGGSGKTAIAGANYPPDNLLKLSMRATAYAKGIPLALKVLGSFLSKRSVPEWESALRRLDSSLDEEIFKILRVSYDGLNDEEKAMFLHLACLFDGEERSHIADLFDGCGLSAEIAISALVDKCMITFTNDRLQMHDLFQKMGRQIVKQESRQDPSKRSRLWSFGAVKEVLTKNTGTISTEGISLHLSKNEDLRMGPRAFAQMHNLIFLRFVNKQSNEESCEVYLPEGLDHLPPKLRLLSWDSFPLKNWPGSFIPENLVELRMHNSRLKRLWEGVESLLKLKGIDLSNSRFLKELPVLSNAPNVERIVARGCSDLVTIPTPRNKLEYLVHLDLSGCSKLKDFPEISWNIKTLCLAESGIEEIPPSIENFHQLVHLDMRRCKMLKNVAQTLQKLEKLEFVDLSGCSRVSSFPDISCNVKKLLLNETSIEEIPSRIKCMRNLVLLELKNCPRLKSLPSSICELKSLVKLNLSGSSEFTNFPEISETMDSLKYLSLSGSAIKELSSSLEKLTALCSLDLENCKSLISLNLSKLKYLEELNISGCSNLVNLLGCNIGSLVNVRASGRRSEVVDYIVLGAGLSSLKTLDLSDCGITEFPEALTLISTLMELNLSQNGFSNIPRSIKDLEHLQSLDLSHCPELQSISGIPARLTRLNVLNCKSLKMVALSNSSELQLYPLNNVETFLFAGCSSLSQYAIDDIEAFAKRRIHVLTFHVGVILNFRCDDLSLNRWMEPQQIQYLLSTMYGYGNLHEALTGLHTAFFSDELILTELPSRLLGRILHDFHERYRLGTQDMLHFFSLIAHLYMYYQGKPSTNFCFPGNDIPEWFCHQNNGSFIAVVVQPPKDLNENSTLAGFAISVLVAFDGYKDDKGINIKYECDFRSKKFGTRVGAEYLRGWDGKKGKPLSIEGDHLFLGFDSSLLLDAANGIEKFVLYSEDLVETTFQCYVVDEDGNPIKSCTVKKCAVQPLYTSDMIKSPKEILSRQDITNGWKTRFSGLLEKVLQNLDLYGAISLSIRNALGCLSVDVVHQRGYVYINIKCENAGLPIGLQILNVHLGIAQLAVKLFDMAEKTQDRRLFSIEFSDVDGGDYGCRIRVKKCKFRQVQSHIMAYKGIKVGGDLTGVCDGIRNICFDTIKIKGSGKFLILINVSVSVHWGVEANLFPIRI</sequence>
<protein>
    <recommendedName>
        <fullName evidence="5">TIR domain-containing protein</fullName>
    </recommendedName>
</protein>
<keyword evidence="2" id="KW-0677">Repeat</keyword>
<dbReference type="InterPro" id="IPR011713">
    <property type="entry name" value="Leu-rich_rpt_3"/>
</dbReference>
<evidence type="ECO:0000256" key="3">
    <source>
        <dbReference type="ARBA" id="ARBA00022821"/>
    </source>
</evidence>
<dbReference type="InterPro" id="IPR058546">
    <property type="entry name" value="RPS4B/Roq1-like_LRR"/>
</dbReference>
<dbReference type="InterPro" id="IPR000157">
    <property type="entry name" value="TIR_dom"/>
</dbReference>
<dbReference type="InterPro" id="IPR001611">
    <property type="entry name" value="Leu-rich_rpt"/>
</dbReference>
<dbReference type="Gene3D" id="3.80.10.10">
    <property type="entry name" value="Ribonuclease Inhibitor"/>
    <property type="match status" value="3"/>
</dbReference>
<evidence type="ECO:0000313" key="7">
    <source>
        <dbReference type="Proteomes" id="UP000029120"/>
    </source>
</evidence>
<dbReference type="InterPro" id="IPR058192">
    <property type="entry name" value="WHD_ROQ1-like"/>
</dbReference>
<dbReference type="SUPFAM" id="SSF52200">
    <property type="entry name" value="Toll/Interleukin receptor TIR domain"/>
    <property type="match status" value="1"/>
</dbReference>
<accession>A0A087G6J0</accession>
<dbReference type="PROSITE" id="PS51450">
    <property type="entry name" value="LRR"/>
    <property type="match status" value="1"/>
</dbReference>
<dbReference type="GO" id="GO:0006952">
    <property type="term" value="P:defense response"/>
    <property type="evidence" value="ECO:0007669"/>
    <property type="project" value="InterPro"/>
</dbReference>
<gene>
    <name evidence="6" type="ordered locus">AALP_Aa8g121900</name>
</gene>
<dbReference type="InterPro" id="IPR032675">
    <property type="entry name" value="LRR_dom_sf"/>
</dbReference>
<dbReference type="GO" id="GO:0007165">
    <property type="term" value="P:signal transduction"/>
    <property type="evidence" value="ECO:0007669"/>
    <property type="project" value="InterPro"/>
</dbReference>
<evidence type="ECO:0000313" key="6">
    <source>
        <dbReference type="EMBL" id="KFK25492.1"/>
    </source>
</evidence>